<dbReference type="RefSeq" id="XP_012193396.1">
    <property type="nucleotide sequence ID" value="XM_012338006.1"/>
</dbReference>
<gene>
    <name evidence="2" type="ORF">PHSY_007412</name>
</gene>
<protein>
    <submittedName>
        <fullName evidence="2">Ion channel</fullName>
    </submittedName>
</protein>
<dbReference type="AlphaFoldDB" id="R9PEM7"/>
<reference evidence="3" key="1">
    <citation type="journal article" date="2013" name="Genome Announc.">
        <title>Draft genome sequence of the basidiomycetous yeast-like fungus Pseudozyma hubeiensis SY62, which produces an abundant amount of the biosurfactant mannosylerythritol lipids.</title>
        <authorList>
            <person name="Konishi M."/>
            <person name="Hatada Y."/>
            <person name="Horiuchi J."/>
        </authorList>
    </citation>
    <scope>NUCLEOTIDE SEQUENCE [LARGE SCALE GENOMIC DNA]</scope>
    <source>
        <strain evidence="3">SY62</strain>
    </source>
</reference>
<dbReference type="GeneID" id="24112675"/>
<feature type="region of interest" description="Disordered" evidence="1">
    <location>
        <begin position="42"/>
        <end position="65"/>
    </location>
</feature>
<accession>R9PEM7</accession>
<dbReference type="Proteomes" id="UP000014071">
    <property type="component" value="Unassembled WGS sequence"/>
</dbReference>
<sequence length="93" mass="10195">MELIRRETRSVGIYVEERPCDMRRGDPRRYDYDAWVQTMLARGTDGDDDGGGDGGESAGVGTEETAKDEQFGLVVTFCSLHSPFGCADLSSLL</sequence>
<evidence type="ECO:0000313" key="2">
    <source>
        <dbReference type="EMBL" id="GAC99809.1"/>
    </source>
</evidence>
<organism evidence="2 3">
    <name type="scientific">Pseudozyma hubeiensis (strain SY62)</name>
    <name type="common">Yeast</name>
    <dbReference type="NCBI Taxonomy" id="1305764"/>
    <lineage>
        <taxon>Eukaryota</taxon>
        <taxon>Fungi</taxon>
        <taxon>Dikarya</taxon>
        <taxon>Basidiomycota</taxon>
        <taxon>Ustilaginomycotina</taxon>
        <taxon>Ustilaginomycetes</taxon>
        <taxon>Ustilaginales</taxon>
        <taxon>Ustilaginaceae</taxon>
        <taxon>Pseudozyma</taxon>
    </lineage>
</organism>
<evidence type="ECO:0000256" key="1">
    <source>
        <dbReference type="SAM" id="MobiDB-lite"/>
    </source>
</evidence>
<dbReference type="HOGENOM" id="CLU_2400651_0_0_1"/>
<keyword evidence="3" id="KW-1185">Reference proteome</keyword>
<proteinExistence type="predicted"/>
<evidence type="ECO:0000313" key="3">
    <source>
        <dbReference type="Proteomes" id="UP000014071"/>
    </source>
</evidence>
<dbReference type="EMBL" id="DF238833">
    <property type="protein sequence ID" value="GAC99809.1"/>
    <property type="molecule type" value="Genomic_DNA"/>
</dbReference>
<name>R9PEM7_PSEHS</name>